<evidence type="ECO:0000313" key="2">
    <source>
        <dbReference type="EMBL" id="QQS98464.1"/>
    </source>
</evidence>
<organism evidence="2 3">
    <name type="scientific">Peribacillus psychrosaccharolyticus</name>
    <name type="common">Bacillus psychrosaccharolyticus</name>
    <dbReference type="NCBI Taxonomy" id="1407"/>
    <lineage>
        <taxon>Bacteria</taxon>
        <taxon>Bacillati</taxon>
        <taxon>Bacillota</taxon>
        <taxon>Bacilli</taxon>
        <taxon>Bacillales</taxon>
        <taxon>Bacillaceae</taxon>
        <taxon>Peribacillus</taxon>
    </lineage>
</organism>
<keyword evidence="1" id="KW-0812">Transmembrane</keyword>
<dbReference type="KEGG" id="ppsr:I6J18_11855"/>
<feature type="transmembrane region" description="Helical" evidence="1">
    <location>
        <begin position="42"/>
        <end position="63"/>
    </location>
</feature>
<protein>
    <submittedName>
        <fullName evidence="2">Uncharacterized protein</fullName>
    </submittedName>
</protein>
<sequence length="76" mass="8613">MEQYKLLNFVRIFAMIGCTIGGIIFIISLFETGYNDNHLLTFAAIAIVFNSMLVFGVGLFFTITEELITKTRRVKS</sequence>
<dbReference type="AlphaFoldDB" id="A0A974RZP7"/>
<keyword evidence="1" id="KW-0472">Membrane</keyword>
<evidence type="ECO:0000256" key="1">
    <source>
        <dbReference type="SAM" id="Phobius"/>
    </source>
</evidence>
<gene>
    <name evidence="2" type="ORF">I6J18_11855</name>
</gene>
<keyword evidence="3" id="KW-1185">Reference proteome</keyword>
<keyword evidence="1" id="KW-1133">Transmembrane helix</keyword>
<dbReference type="Proteomes" id="UP000595254">
    <property type="component" value="Chromosome"/>
</dbReference>
<proteinExistence type="predicted"/>
<reference evidence="2 3" key="1">
    <citation type="submission" date="2021-01" db="EMBL/GenBank/DDBJ databases">
        <title>FDA dAtabase for Regulatory Grade micrObial Sequences (FDA-ARGOS): Supporting development and validation of Infectious Disease Dx tests.</title>
        <authorList>
            <person name="Nelson B."/>
            <person name="Plummer A."/>
            <person name="Tallon L."/>
            <person name="Sadzewicz L."/>
            <person name="Zhao X."/>
            <person name="Boylan J."/>
            <person name="Ott S."/>
            <person name="Bowen H."/>
            <person name="Vavikolanu K."/>
            <person name="Mehta A."/>
            <person name="Aluvathingal J."/>
            <person name="Nadendla S."/>
            <person name="Myers T."/>
            <person name="Yan Y."/>
            <person name="Sichtig H."/>
        </authorList>
    </citation>
    <scope>NUCLEOTIDE SEQUENCE [LARGE SCALE GENOMIC DNA]</scope>
    <source>
        <strain evidence="2 3">FDAARGOS_1161</strain>
    </source>
</reference>
<feature type="transmembrane region" description="Helical" evidence="1">
    <location>
        <begin position="12"/>
        <end position="30"/>
    </location>
</feature>
<accession>A0A974RZP7</accession>
<dbReference type="RefSeq" id="WP_040374438.1">
    <property type="nucleotide sequence ID" value="NZ_CP068053.1"/>
</dbReference>
<evidence type="ECO:0000313" key="3">
    <source>
        <dbReference type="Proteomes" id="UP000595254"/>
    </source>
</evidence>
<name>A0A974RZP7_PERPY</name>
<dbReference type="EMBL" id="CP068053">
    <property type="protein sequence ID" value="QQS98464.1"/>
    <property type="molecule type" value="Genomic_DNA"/>
</dbReference>